<evidence type="ECO:0000256" key="1">
    <source>
        <dbReference type="ARBA" id="ARBA00004370"/>
    </source>
</evidence>
<dbReference type="InterPro" id="IPR045214">
    <property type="entry name" value="Surf1/Surf4"/>
</dbReference>
<feature type="transmembrane region" description="Helical" evidence="6">
    <location>
        <begin position="12"/>
        <end position="30"/>
    </location>
</feature>
<organism evidence="7 8">
    <name type="scientific">Paracoccus seriniphilus</name>
    <dbReference type="NCBI Taxonomy" id="184748"/>
    <lineage>
        <taxon>Bacteria</taxon>
        <taxon>Pseudomonadati</taxon>
        <taxon>Pseudomonadota</taxon>
        <taxon>Alphaproteobacteria</taxon>
        <taxon>Rhodobacterales</taxon>
        <taxon>Paracoccaceae</taxon>
        <taxon>Paracoccus</taxon>
    </lineage>
</organism>
<dbReference type="EMBL" id="FZQB01000012">
    <property type="protein sequence ID" value="SNT75586.1"/>
    <property type="molecule type" value="Genomic_DNA"/>
</dbReference>
<evidence type="ECO:0000313" key="8">
    <source>
        <dbReference type="Proteomes" id="UP000198307"/>
    </source>
</evidence>
<dbReference type="RefSeq" id="WP_089345114.1">
    <property type="nucleotide sequence ID" value="NZ_CP067130.1"/>
</dbReference>
<evidence type="ECO:0000256" key="2">
    <source>
        <dbReference type="ARBA" id="ARBA00007165"/>
    </source>
</evidence>
<evidence type="ECO:0000256" key="5">
    <source>
        <dbReference type="ARBA" id="ARBA00023136"/>
    </source>
</evidence>
<dbReference type="PROSITE" id="PS50895">
    <property type="entry name" value="SURF1"/>
    <property type="match status" value="1"/>
</dbReference>
<reference evidence="7 8" key="1">
    <citation type="submission" date="2017-07" db="EMBL/GenBank/DDBJ databases">
        <authorList>
            <person name="Sun Z.S."/>
            <person name="Albrecht U."/>
            <person name="Echele G."/>
            <person name="Lee C.C."/>
        </authorList>
    </citation>
    <scope>NUCLEOTIDE SEQUENCE [LARGE SCALE GENOMIC DNA]</scope>
    <source>
        <strain evidence="7 8">DSM 14827</strain>
    </source>
</reference>
<evidence type="ECO:0000256" key="6">
    <source>
        <dbReference type="RuleBase" id="RU363076"/>
    </source>
</evidence>
<protein>
    <recommendedName>
        <fullName evidence="6">SURF1-like protein</fullName>
    </recommendedName>
</protein>
<proteinExistence type="inferred from homology"/>
<comment type="subcellular location">
    <subcellularLocation>
        <location evidence="6">Cell membrane</location>
        <topology evidence="6">Multi-pass membrane protein</topology>
    </subcellularLocation>
    <subcellularLocation>
        <location evidence="1">Membrane</location>
    </subcellularLocation>
</comment>
<dbReference type="PANTHER" id="PTHR23427">
    <property type="entry name" value="SURFEIT LOCUS PROTEIN"/>
    <property type="match status" value="1"/>
</dbReference>
<sequence length="243" mass="27101">MTLSIRWPRLVLITLIAAIGVGAFGALGIWQLQRLQWKRDLIARVDSRIHADPLPAPGPGAWPAITAEKDEYRRVSLTGRFVDDDVLIYTPSDYGPADWVLTPLARDDGTIVLINRGLVPEELARAGDYARETGPVTVTGLLRMSEDHGWLFSRENNPEQQKWYRRDIGSITAARGYEMAAPYFVDQKLNDPQAWPRGGQTVVRFRNAHLGYALTWFALAAVVMVGYGLVLASHRVTPLDPGR</sequence>
<keyword evidence="4 6" id="KW-1133">Transmembrane helix</keyword>
<evidence type="ECO:0000256" key="3">
    <source>
        <dbReference type="ARBA" id="ARBA00022692"/>
    </source>
</evidence>
<feature type="transmembrane region" description="Helical" evidence="6">
    <location>
        <begin position="210"/>
        <end position="230"/>
    </location>
</feature>
<evidence type="ECO:0000256" key="4">
    <source>
        <dbReference type="ARBA" id="ARBA00022989"/>
    </source>
</evidence>
<keyword evidence="5 6" id="KW-0472">Membrane</keyword>
<dbReference type="InterPro" id="IPR002994">
    <property type="entry name" value="Surf1/Shy1"/>
</dbReference>
<evidence type="ECO:0000313" key="7">
    <source>
        <dbReference type="EMBL" id="SNT75586.1"/>
    </source>
</evidence>
<dbReference type="CDD" id="cd06662">
    <property type="entry name" value="SURF1"/>
    <property type="match status" value="1"/>
</dbReference>
<name>A0A239Q044_9RHOB</name>
<dbReference type="OrthoDB" id="6079986at2"/>
<dbReference type="Pfam" id="PF02104">
    <property type="entry name" value="SURF1"/>
    <property type="match status" value="1"/>
</dbReference>
<gene>
    <name evidence="7" type="ORF">SAMN05444959_1127</name>
</gene>
<keyword evidence="8" id="KW-1185">Reference proteome</keyword>
<keyword evidence="3 6" id="KW-0812">Transmembrane</keyword>
<dbReference type="PANTHER" id="PTHR23427:SF2">
    <property type="entry name" value="SURFEIT LOCUS PROTEIN 1"/>
    <property type="match status" value="1"/>
</dbReference>
<comment type="similarity">
    <text evidence="2 6">Belongs to the SURF1 family.</text>
</comment>
<dbReference type="AlphaFoldDB" id="A0A239Q044"/>
<dbReference type="Proteomes" id="UP000198307">
    <property type="component" value="Unassembled WGS sequence"/>
</dbReference>
<accession>A0A239Q044</accession>
<keyword evidence="6" id="KW-1003">Cell membrane</keyword>
<dbReference type="GO" id="GO:0005886">
    <property type="term" value="C:plasma membrane"/>
    <property type="evidence" value="ECO:0007669"/>
    <property type="project" value="UniProtKB-SubCell"/>
</dbReference>